<feature type="transmembrane region" description="Helical" evidence="1">
    <location>
        <begin position="328"/>
        <end position="350"/>
    </location>
</feature>
<comment type="caution">
    <text evidence="3">The sequence shown here is derived from an EMBL/GenBank/DDBJ whole genome shotgun (WGS) entry which is preliminary data.</text>
</comment>
<feature type="transmembrane region" description="Helical" evidence="1">
    <location>
        <begin position="52"/>
        <end position="72"/>
    </location>
</feature>
<organism evidence="3 4">
    <name type="scientific">Phenylobacterium koreense</name>
    <dbReference type="NCBI Taxonomy" id="266125"/>
    <lineage>
        <taxon>Bacteria</taxon>
        <taxon>Pseudomonadati</taxon>
        <taxon>Pseudomonadota</taxon>
        <taxon>Alphaproteobacteria</taxon>
        <taxon>Caulobacterales</taxon>
        <taxon>Caulobacteraceae</taxon>
        <taxon>Phenylobacterium</taxon>
    </lineage>
</organism>
<evidence type="ECO:0000313" key="4">
    <source>
        <dbReference type="Proteomes" id="UP001549110"/>
    </source>
</evidence>
<keyword evidence="1" id="KW-0472">Membrane</keyword>
<feature type="transmembrane region" description="Helical" evidence="1">
    <location>
        <begin position="289"/>
        <end position="308"/>
    </location>
</feature>
<sequence>MVAGSASNAGGRPRLGGVESLRAYAAFAIVIFHVIHLAQAPVPQSLEFMKDFFGYGVPLFFVVSAFSLAYGYDGRVFGDGRLQEFYLRRLLRIAPLYYLALATWMAAMALIGGPPPSLSLLVLCLTFLFNLAPDAVDGIAPASWSIGVEMLFYVIFPFVMALARTLPRAILVTVAFGGLALVFAATGTRLKLNPSFVVHGLLFNLPYFGFGLIAFRLSQFASPRLGGVLTIAGLVMTVAMWASASMLAGRIGWTVNILYMMAWGAPFALICLGMALRPLAILSNPATEFLGKISFGLYLGHPQVIFVLSQLGVYERIQEIPGGSGVTFPLAVLVTSAALIPIAWVLYAFIERPGMELGRRWGRRLRAASSAPARTADGLIAAQAAPPSAEQI</sequence>
<keyword evidence="1" id="KW-1133">Transmembrane helix</keyword>
<feature type="transmembrane region" description="Helical" evidence="1">
    <location>
        <begin position="227"/>
        <end position="251"/>
    </location>
</feature>
<accession>A0ABV2EKP2</accession>
<evidence type="ECO:0000256" key="1">
    <source>
        <dbReference type="SAM" id="Phobius"/>
    </source>
</evidence>
<feature type="transmembrane region" description="Helical" evidence="1">
    <location>
        <begin position="92"/>
        <end position="111"/>
    </location>
</feature>
<feature type="domain" description="Acyltransferase 3" evidence="2">
    <location>
        <begin position="17"/>
        <end position="347"/>
    </location>
</feature>
<evidence type="ECO:0000259" key="2">
    <source>
        <dbReference type="Pfam" id="PF01757"/>
    </source>
</evidence>
<evidence type="ECO:0000313" key="3">
    <source>
        <dbReference type="EMBL" id="MET3527633.1"/>
    </source>
</evidence>
<dbReference type="Pfam" id="PF01757">
    <property type="entry name" value="Acyl_transf_3"/>
    <property type="match status" value="1"/>
</dbReference>
<dbReference type="PANTHER" id="PTHR23028">
    <property type="entry name" value="ACETYLTRANSFERASE"/>
    <property type="match status" value="1"/>
</dbReference>
<feature type="transmembrane region" description="Helical" evidence="1">
    <location>
        <begin position="257"/>
        <end position="277"/>
    </location>
</feature>
<protein>
    <submittedName>
        <fullName evidence="3">Peptidoglycan/LPS O-acetylase OafA/YrhL</fullName>
    </submittedName>
</protein>
<dbReference type="RefSeq" id="WP_331932049.1">
    <property type="nucleotide sequence ID" value="NZ_JBEPLU010000002.1"/>
</dbReference>
<reference evidence="3 4" key="1">
    <citation type="submission" date="2024-06" db="EMBL/GenBank/DDBJ databases">
        <title>Genomic Encyclopedia of Type Strains, Phase IV (KMG-IV): sequencing the most valuable type-strain genomes for metagenomic binning, comparative biology and taxonomic classification.</title>
        <authorList>
            <person name="Goeker M."/>
        </authorList>
    </citation>
    <scope>NUCLEOTIDE SEQUENCE [LARGE SCALE GENOMIC DNA]</scope>
    <source>
        <strain evidence="3 4">DSM 17809</strain>
    </source>
</reference>
<feature type="transmembrane region" description="Helical" evidence="1">
    <location>
        <begin position="169"/>
        <end position="190"/>
    </location>
</feature>
<feature type="transmembrane region" description="Helical" evidence="1">
    <location>
        <begin position="21"/>
        <end position="40"/>
    </location>
</feature>
<dbReference type="InterPro" id="IPR002656">
    <property type="entry name" value="Acyl_transf_3_dom"/>
</dbReference>
<gene>
    <name evidence="3" type="ORF">ABID41_002751</name>
</gene>
<feature type="transmembrane region" description="Helical" evidence="1">
    <location>
        <begin position="142"/>
        <end position="162"/>
    </location>
</feature>
<dbReference type="InterPro" id="IPR050879">
    <property type="entry name" value="Acyltransferase_3"/>
</dbReference>
<dbReference type="EMBL" id="JBEPLU010000002">
    <property type="protein sequence ID" value="MET3527633.1"/>
    <property type="molecule type" value="Genomic_DNA"/>
</dbReference>
<dbReference type="Proteomes" id="UP001549110">
    <property type="component" value="Unassembled WGS sequence"/>
</dbReference>
<dbReference type="PANTHER" id="PTHR23028:SF53">
    <property type="entry name" value="ACYL_TRANSF_3 DOMAIN-CONTAINING PROTEIN"/>
    <property type="match status" value="1"/>
</dbReference>
<keyword evidence="1" id="KW-0812">Transmembrane</keyword>
<proteinExistence type="predicted"/>
<name>A0ABV2EKP2_9CAUL</name>
<keyword evidence="4" id="KW-1185">Reference proteome</keyword>
<feature type="transmembrane region" description="Helical" evidence="1">
    <location>
        <begin position="196"/>
        <end position="215"/>
    </location>
</feature>